<name>A0A1G7SCI6_9BACT</name>
<evidence type="ECO:0000259" key="8">
    <source>
        <dbReference type="PROSITE" id="PS50109"/>
    </source>
</evidence>
<evidence type="ECO:0000256" key="1">
    <source>
        <dbReference type="ARBA" id="ARBA00000085"/>
    </source>
</evidence>
<keyword evidence="6" id="KW-1133">Transmembrane helix</keyword>
<dbReference type="Gene3D" id="1.10.287.130">
    <property type="match status" value="1"/>
</dbReference>
<evidence type="ECO:0000256" key="6">
    <source>
        <dbReference type="SAM" id="Phobius"/>
    </source>
</evidence>
<keyword evidence="6" id="KW-0472">Membrane</keyword>
<dbReference type="Pfam" id="PF13374">
    <property type="entry name" value="TPR_10"/>
    <property type="match status" value="1"/>
</dbReference>
<feature type="transmembrane region" description="Helical" evidence="6">
    <location>
        <begin position="425"/>
        <end position="443"/>
    </location>
</feature>
<evidence type="ECO:0000313" key="9">
    <source>
        <dbReference type="EMBL" id="SDG20775.1"/>
    </source>
</evidence>
<dbReference type="InterPro" id="IPR036890">
    <property type="entry name" value="HATPase_C_sf"/>
</dbReference>
<dbReference type="PANTHER" id="PTHR43711">
    <property type="entry name" value="TWO-COMPONENT HISTIDINE KINASE"/>
    <property type="match status" value="1"/>
</dbReference>
<dbReference type="Proteomes" id="UP000198748">
    <property type="component" value="Unassembled WGS sequence"/>
</dbReference>
<evidence type="ECO:0000256" key="2">
    <source>
        <dbReference type="ARBA" id="ARBA00012438"/>
    </source>
</evidence>
<gene>
    <name evidence="9" type="ORF">SAMN04487996_11669</name>
</gene>
<dbReference type="InterPro" id="IPR003661">
    <property type="entry name" value="HisK_dim/P_dom"/>
</dbReference>
<comment type="catalytic activity">
    <reaction evidence="1">
        <text>ATP + protein L-histidine = ADP + protein N-phospho-L-histidine.</text>
        <dbReference type="EC" id="2.7.13.3"/>
    </reaction>
</comment>
<dbReference type="GO" id="GO:0000155">
    <property type="term" value="F:phosphorelay sensor kinase activity"/>
    <property type="evidence" value="ECO:0007669"/>
    <property type="project" value="InterPro"/>
</dbReference>
<dbReference type="CDD" id="cd00082">
    <property type="entry name" value="HisKA"/>
    <property type="match status" value="1"/>
</dbReference>
<keyword evidence="5" id="KW-0902">Two-component regulatory system</keyword>
<keyword evidence="4 9" id="KW-0418">Kinase</keyword>
<dbReference type="PROSITE" id="PS50109">
    <property type="entry name" value="HIS_KIN"/>
    <property type="match status" value="1"/>
</dbReference>
<dbReference type="PANTHER" id="PTHR43711:SF26">
    <property type="entry name" value="SENSOR HISTIDINE KINASE RCSC"/>
    <property type="match status" value="1"/>
</dbReference>
<organism evidence="9 10">
    <name type="scientific">Dyadobacter soli</name>
    <dbReference type="NCBI Taxonomy" id="659014"/>
    <lineage>
        <taxon>Bacteria</taxon>
        <taxon>Pseudomonadati</taxon>
        <taxon>Bacteroidota</taxon>
        <taxon>Cytophagia</taxon>
        <taxon>Cytophagales</taxon>
        <taxon>Spirosomataceae</taxon>
        <taxon>Dyadobacter</taxon>
    </lineage>
</organism>
<dbReference type="EC" id="2.7.13.3" evidence="2"/>
<feature type="chain" id="PRO_5011443707" description="histidine kinase" evidence="7">
    <location>
        <begin position="27"/>
        <end position="684"/>
    </location>
</feature>
<evidence type="ECO:0000256" key="5">
    <source>
        <dbReference type="ARBA" id="ARBA00023012"/>
    </source>
</evidence>
<keyword evidence="3" id="KW-0808">Transferase</keyword>
<dbReference type="EMBL" id="FNAN01000016">
    <property type="protein sequence ID" value="SDG20775.1"/>
    <property type="molecule type" value="Genomic_DNA"/>
</dbReference>
<dbReference type="InterPro" id="IPR019734">
    <property type="entry name" value="TPR_rpt"/>
</dbReference>
<feature type="signal peptide" evidence="7">
    <location>
        <begin position="1"/>
        <end position="26"/>
    </location>
</feature>
<dbReference type="InterPro" id="IPR005467">
    <property type="entry name" value="His_kinase_dom"/>
</dbReference>
<dbReference type="Gene3D" id="1.25.40.10">
    <property type="entry name" value="Tetratricopeptide repeat domain"/>
    <property type="match status" value="2"/>
</dbReference>
<proteinExistence type="predicted"/>
<dbReference type="Gene3D" id="3.30.565.10">
    <property type="entry name" value="Histidine kinase-like ATPase, C-terminal domain"/>
    <property type="match status" value="1"/>
</dbReference>
<dbReference type="InterPro" id="IPR011990">
    <property type="entry name" value="TPR-like_helical_dom_sf"/>
</dbReference>
<evidence type="ECO:0000256" key="7">
    <source>
        <dbReference type="SAM" id="SignalP"/>
    </source>
</evidence>
<dbReference type="STRING" id="659014.SAMN04487996_11669"/>
<keyword evidence="6" id="KW-0812">Transmembrane</keyword>
<dbReference type="Pfam" id="PF02518">
    <property type="entry name" value="HATPase_c"/>
    <property type="match status" value="1"/>
</dbReference>
<evidence type="ECO:0000256" key="4">
    <source>
        <dbReference type="ARBA" id="ARBA00022777"/>
    </source>
</evidence>
<dbReference type="AlphaFoldDB" id="A0A1G7SCI6"/>
<keyword evidence="10" id="KW-1185">Reference proteome</keyword>
<dbReference type="SUPFAM" id="SSF47384">
    <property type="entry name" value="Homodimeric domain of signal transducing histidine kinase"/>
    <property type="match status" value="1"/>
</dbReference>
<dbReference type="SMART" id="SM00387">
    <property type="entry name" value="HATPase_c"/>
    <property type="match status" value="1"/>
</dbReference>
<keyword evidence="7" id="KW-0732">Signal</keyword>
<dbReference type="SUPFAM" id="SSF55874">
    <property type="entry name" value="ATPase domain of HSP90 chaperone/DNA topoisomerase II/histidine kinase"/>
    <property type="match status" value="1"/>
</dbReference>
<reference evidence="10" key="1">
    <citation type="submission" date="2016-10" db="EMBL/GenBank/DDBJ databases">
        <authorList>
            <person name="Varghese N."/>
            <person name="Submissions S."/>
        </authorList>
    </citation>
    <scope>NUCLEOTIDE SEQUENCE [LARGE SCALE GENOMIC DNA]</scope>
    <source>
        <strain evidence="10">DSM 25329</strain>
    </source>
</reference>
<dbReference type="SUPFAM" id="SSF48452">
    <property type="entry name" value="TPR-like"/>
    <property type="match status" value="2"/>
</dbReference>
<evidence type="ECO:0000313" key="10">
    <source>
        <dbReference type="Proteomes" id="UP000198748"/>
    </source>
</evidence>
<sequence length="684" mass="77117">MKVTKSCQKMGRILLFLLLFPVLSSAQKQGRALIDSLVARLPAEGNDTVKARLYRVIADESFFSNVDQAMHYSRLGLRHTTGMNWPRGIGVFNAYVGRAHSDKGDYDSCRYYFLKAITIYKSLNDTWNLASTTNNLGVAEQNIRSNYPAAMRYYFEGLAYAEVTGDNYLIGLCLDNVSEIYRVQKNFPKALQFGQRALALRQRQSSPDINARRELAAALTSIAAIYTEMKNWPKARQHGFQALGIHKEIDNKDGLAKTYGNLSVAMQQDFGQKISYALNAKKIWDEINPRHLTAVSNVANLGIAYLDLVRSDTLQQSPVYPTSRAARLQLAEKYLTEAIRLSADKGEIGDQAHFRGSLAELQALAGNFKGAYENFRLYQAVQDSLYSQEAKNKIAGLEGKREIELRDKQLQINRLTIDGQRRQQLALLVCVGLLLVIGGLLYWQGRSRKRTNTTLLHLNQELDEANQVKARFFAILSHDLRSPIANLINFLHLQQTSPDLLTSDQVSFHQQKITDAAEGLLDTMELMLLWSKSQMQQFRPTAKVIRVEKLFEYMKRFFAEATHVQFSFEMQDDLQVVSDEDYLRTILQNLTSNAVKALQNQPDARIAWEARREGDEVVLIIRDNGPGLSENQLQVLHNSDAVVSGKTGFGLHMVRDLARSIACRIAVDSGADFGTEFRLTIGKA</sequence>
<dbReference type="InterPro" id="IPR003594">
    <property type="entry name" value="HATPase_dom"/>
</dbReference>
<dbReference type="SMART" id="SM00028">
    <property type="entry name" value="TPR"/>
    <property type="match status" value="3"/>
</dbReference>
<dbReference type="InterPro" id="IPR050736">
    <property type="entry name" value="Sensor_HK_Regulatory"/>
</dbReference>
<accession>A0A1G7SCI6</accession>
<dbReference type="InterPro" id="IPR036097">
    <property type="entry name" value="HisK_dim/P_sf"/>
</dbReference>
<dbReference type="SMART" id="SM00388">
    <property type="entry name" value="HisKA"/>
    <property type="match status" value="1"/>
</dbReference>
<protein>
    <recommendedName>
        <fullName evidence="2">histidine kinase</fullName>
        <ecNumber evidence="2">2.7.13.3</ecNumber>
    </recommendedName>
</protein>
<feature type="domain" description="Histidine kinase" evidence="8">
    <location>
        <begin position="475"/>
        <end position="684"/>
    </location>
</feature>
<evidence type="ECO:0000256" key="3">
    <source>
        <dbReference type="ARBA" id="ARBA00022679"/>
    </source>
</evidence>